<dbReference type="GO" id="GO:0005524">
    <property type="term" value="F:ATP binding"/>
    <property type="evidence" value="ECO:0007669"/>
    <property type="project" value="InterPro"/>
</dbReference>
<dbReference type="PROSITE" id="PS00108">
    <property type="entry name" value="PROTEIN_KINASE_ST"/>
    <property type="match status" value="1"/>
</dbReference>
<dbReference type="GO" id="GO:0004672">
    <property type="term" value="F:protein kinase activity"/>
    <property type="evidence" value="ECO:0007669"/>
    <property type="project" value="InterPro"/>
</dbReference>
<dbReference type="PROSITE" id="PS50011">
    <property type="entry name" value="PROTEIN_KINASE_DOM"/>
    <property type="match status" value="1"/>
</dbReference>
<proteinExistence type="predicted"/>
<dbReference type="Proteomes" id="UP000709295">
    <property type="component" value="Unassembled WGS sequence"/>
</dbReference>
<keyword evidence="2" id="KW-0560">Oxidoreductase</keyword>
<evidence type="ECO:0000313" key="6">
    <source>
        <dbReference type="Proteomes" id="UP000709295"/>
    </source>
</evidence>
<evidence type="ECO:0000256" key="3">
    <source>
        <dbReference type="SAM" id="MobiDB-lite"/>
    </source>
</evidence>
<dbReference type="EMBL" id="JAENGY010000025">
    <property type="protein sequence ID" value="KAG6976662.1"/>
    <property type="molecule type" value="Genomic_DNA"/>
</dbReference>
<sequence>MASPPNAMKYRFLGNTGLLVSKLSFGSFVTFNTQLDFEKSYAVMERAFKRGVNFFDTAEAYAGGQSEEFMGKIIATGIERGVWSREDLVVSTKIFFGTKHGTDQRAGPNEQGLSRKHIVEGTKASLKRLGLEYVDTIFCHRPDPCTPIEETVRAMDYVIKRGWAFYWGTSEWSAHDIIEACEIADRLGLIRPAFDQPQYHILERSRVEFDYNVLYEKYGYGLTTWSPLAFGILTGKYSNGIPEGSRLSMSSYMNYVADSFETNVAKADKLATIAKEVGCTLAQLAIAWCVSNEHVSTVILGASSVAQLDENLDSLNFVDKLTSDIRARIDEIANVRLSIHVPEARLVAMREQTPDRLGDYLVALRNDFVTSNSTCRRGLNLSGELSAYEKETRVLLKLASTGRVVDILLRFGRVVESYMEVLGTEMTDKIRHNEQRLVEAMGDETQQMELLTLLKHDLTHYEKFLTPEELDVISDVYDRVVNYSDFVLVGDPPNWFLSPNDLMCDQGSIYYLDAVRVSKCETRDVLRDRVGDHQGWEDEEEACLRQATVWADLNHPHVAKMLGACHIGNEPFVVHEPAEPLISNRANAQSWEPLLGWALGLQYLHERELGYKSFEDNRLLARHHVTASGVLSGLGLVPVKRKVSASLQRGVSNMFSMQDLAAAFPQNDDVDHEPEVHAATWSVPNDIFAFGLAISTLVVGFPSAEPKETDKMPPVDLSVNMDTEEDLNESSTEAVYIPPERIDDFIVPKMNEKVARAMPRLERKCKDMPGASEAMLQHVVDRLSGVRAQLQMRENVKDATTVMEGFVGVLDLFYEMLTRRDLGKEQSSSSAVASFCASRAAAQNVAIFHHEIDRLLTLAELRDTSSSAPAHVTLADIREDSTDSIDMTLDTADIHDWQIKWNKMRREQLRAFQACLKNTEELKQKLSDSKDRLEAQMLLQFELHKRRSSYPNSVLEAITQALKVLGAIAGGAETVPSWFIPPYEVVLGKFIAQGGFGAVYYGKWFDTDVVVKILKPQTPIKPSGKSASPPTSSSGTSEEDAMELFRREADHWFMLNHQNVVHLYGACHVGTPFFVCEPAKSISLNSHVESLARARLGYNYEERGADPSDIMRCLLLAGIGLKYLHERGIVHCDLKGNNFMVGTDGKTIKLGDFGMSVLKRSGKGRHTAHANVGAVPWKAPEYLKGEDPTVMSDIYGFGMCIFELFSGNIPWAGVPEAAVKFHVTKRKALPPRPKKLANFQWSLIQHMCCYEANKRISLDAVVDMLHTFRFGK</sequence>
<dbReference type="AlphaFoldDB" id="A0A8J5J4E5"/>
<comment type="caution">
    <text evidence="5">The sequence shown here is derived from an EMBL/GenBank/DDBJ whole genome shotgun (WGS) entry which is preliminary data.</text>
</comment>
<name>A0A8J5J4E5_9STRA</name>
<dbReference type="InterPro" id="IPR001245">
    <property type="entry name" value="Ser-Thr/Tyr_kinase_cat_dom"/>
</dbReference>
<reference evidence="5" key="1">
    <citation type="submission" date="2021-01" db="EMBL/GenBank/DDBJ databases">
        <title>Phytophthora aleatoria, a newly-described species from Pinus radiata is distinct from Phytophthora cactorum isolates based on comparative genomics.</title>
        <authorList>
            <person name="Mcdougal R."/>
            <person name="Panda P."/>
            <person name="Williams N."/>
            <person name="Studholme D.J."/>
        </authorList>
    </citation>
    <scope>NUCLEOTIDE SEQUENCE</scope>
    <source>
        <strain evidence="5">NZFS 4037</strain>
    </source>
</reference>
<dbReference type="SMART" id="SM00220">
    <property type="entry name" value="S_TKc"/>
    <property type="match status" value="1"/>
</dbReference>
<dbReference type="GO" id="GO:0016491">
    <property type="term" value="F:oxidoreductase activity"/>
    <property type="evidence" value="ECO:0007669"/>
    <property type="project" value="UniProtKB-KW"/>
</dbReference>
<dbReference type="InterPro" id="IPR023210">
    <property type="entry name" value="NADP_OxRdtase_dom"/>
</dbReference>
<gene>
    <name evidence="5" type="ORF">JG688_00001142</name>
</gene>
<dbReference type="PANTHER" id="PTHR43150">
    <property type="entry name" value="HYPERKINETIC, ISOFORM M"/>
    <property type="match status" value="1"/>
</dbReference>
<dbReference type="InterPro" id="IPR008271">
    <property type="entry name" value="Ser/Thr_kinase_AS"/>
</dbReference>
<feature type="domain" description="Protein kinase" evidence="4">
    <location>
        <begin position="985"/>
        <end position="1269"/>
    </location>
</feature>
<dbReference type="Pfam" id="PF07714">
    <property type="entry name" value="PK_Tyr_Ser-Thr"/>
    <property type="match status" value="1"/>
</dbReference>
<dbReference type="PANTHER" id="PTHR43150:SF2">
    <property type="entry name" value="HYPERKINETIC, ISOFORM M"/>
    <property type="match status" value="1"/>
</dbReference>
<dbReference type="Pfam" id="PF00248">
    <property type="entry name" value="Aldo_ket_red"/>
    <property type="match status" value="1"/>
</dbReference>
<accession>A0A8J5J4E5</accession>
<dbReference type="InterPro" id="IPR000719">
    <property type="entry name" value="Prot_kinase_dom"/>
</dbReference>
<evidence type="ECO:0000256" key="2">
    <source>
        <dbReference type="ARBA" id="ARBA00023002"/>
    </source>
</evidence>
<feature type="compositionally biased region" description="Low complexity" evidence="3">
    <location>
        <begin position="1021"/>
        <end position="1036"/>
    </location>
</feature>
<organism evidence="5 6">
    <name type="scientific">Phytophthora aleatoria</name>
    <dbReference type="NCBI Taxonomy" id="2496075"/>
    <lineage>
        <taxon>Eukaryota</taxon>
        <taxon>Sar</taxon>
        <taxon>Stramenopiles</taxon>
        <taxon>Oomycota</taxon>
        <taxon>Peronosporomycetes</taxon>
        <taxon>Peronosporales</taxon>
        <taxon>Peronosporaceae</taxon>
        <taxon>Phytophthora</taxon>
    </lineage>
</organism>
<evidence type="ECO:0000313" key="5">
    <source>
        <dbReference type="EMBL" id="KAG6976662.1"/>
    </source>
</evidence>
<dbReference type="InterPro" id="IPR005399">
    <property type="entry name" value="K_chnl_volt-dep_bsu_KCNAB-rel"/>
</dbReference>
<evidence type="ECO:0000259" key="4">
    <source>
        <dbReference type="PROSITE" id="PS50011"/>
    </source>
</evidence>
<keyword evidence="6" id="KW-1185">Reference proteome</keyword>
<evidence type="ECO:0000256" key="1">
    <source>
        <dbReference type="ARBA" id="ARBA00022857"/>
    </source>
</evidence>
<protein>
    <recommendedName>
        <fullName evidence="4">Protein kinase domain-containing protein</fullName>
    </recommendedName>
</protein>
<dbReference type="CDD" id="cd19143">
    <property type="entry name" value="AKR_AKR6C1_2"/>
    <property type="match status" value="1"/>
</dbReference>
<keyword evidence="1" id="KW-0521">NADP</keyword>
<feature type="region of interest" description="Disordered" evidence="3">
    <location>
        <begin position="1020"/>
        <end position="1040"/>
    </location>
</feature>